<dbReference type="Proteomes" id="UP001500507">
    <property type="component" value="Unassembled WGS sequence"/>
</dbReference>
<feature type="transmembrane region" description="Helical" evidence="1">
    <location>
        <begin position="53"/>
        <end position="72"/>
    </location>
</feature>
<feature type="transmembrane region" description="Helical" evidence="1">
    <location>
        <begin position="135"/>
        <end position="156"/>
    </location>
</feature>
<feature type="domain" description="EamA" evidence="2">
    <location>
        <begin position="1"/>
        <end position="97"/>
    </location>
</feature>
<dbReference type="EMBL" id="BAAAFG010000013">
    <property type="protein sequence ID" value="GAA0872027.1"/>
    <property type="molecule type" value="Genomic_DNA"/>
</dbReference>
<keyword evidence="1" id="KW-1133">Transmembrane helix</keyword>
<keyword evidence="4" id="KW-1185">Reference proteome</keyword>
<evidence type="ECO:0000313" key="3">
    <source>
        <dbReference type="EMBL" id="GAA0872027.1"/>
    </source>
</evidence>
<feature type="transmembrane region" description="Helical" evidence="1">
    <location>
        <begin position="26"/>
        <end position="47"/>
    </location>
</feature>
<dbReference type="InterPro" id="IPR037185">
    <property type="entry name" value="EmrE-like"/>
</dbReference>
<dbReference type="PANTHER" id="PTHR22911">
    <property type="entry name" value="ACYL-MALONYL CONDENSING ENZYME-RELATED"/>
    <property type="match status" value="1"/>
</dbReference>
<feature type="transmembrane region" description="Helical" evidence="1">
    <location>
        <begin position="235"/>
        <end position="252"/>
    </location>
</feature>
<feature type="transmembrane region" description="Helical" evidence="1">
    <location>
        <begin position="79"/>
        <end position="97"/>
    </location>
</feature>
<keyword evidence="1" id="KW-0812">Transmembrane</keyword>
<dbReference type="SUPFAM" id="SSF103481">
    <property type="entry name" value="Multidrug resistance efflux transporter EmrE"/>
    <property type="match status" value="2"/>
</dbReference>
<dbReference type="Pfam" id="PF00892">
    <property type="entry name" value="EamA"/>
    <property type="match status" value="2"/>
</dbReference>
<dbReference type="InterPro" id="IPR000620">
    <property type="entry name" value="EamA_dom"/>
</dbReference>
<feature type="domain" description="EamA" evidence="2">
    <location>
        <begin position="105"/>
        <end position="249"/>
    </location>
</feature>
<gene>
    <name evidence="3" type="ORF">GCM10009117_11740</name>
</gene>
<dbReference type="PANTHER" id="PTHR22911:SF79">
    <property type="entry name" value="MOBA-LIKE NTP TRANSFERASE DOMAIN-CONTAINING PROTEIN"/>
    <property type="match status" value="1"/>
</dbReference>
<organism evidence="3 4">
    <name type="scientific">Gangjinia marincola</name>
    <dbReference type="NCBI Taxonomy" id="578463"/>
    <lineage>
        <taxon>Bacteria</taxon>
        <taxon>Pseudomonadati</taxon>
        <taxon>Bacteroidota</taxon>
        <taxon>Flavobacteriia</taxon>
        <taxon>Flavobacteriales</taxon>
        <taxon>Flavobacteriaceae</taxon>
        <taxon>Gangjinia</taxon>
    </lineage>
</organism>
<reference evidence="3 4" key="1">
    <citation type="journal article" date="2019" name="Int. J. Syst. Evol. Microbiol.">
        <title>The Global Catalogue of Microorganisms (GCM) 10K type strain sequencing project: providing services to taxonomists for standard genome sequencing and annotation.</title>
        <authorList>
            <consortium name="The Broad Institute Genomics Platform"/>
            <consortium name="The Broad Institute Genome Sequencing Center for Infectious Disease"/>
            <person name="Wu L."/>
            <person name="Ma J."/>
        </authorList>
    </citation>
    <scope>NUCLEOTIDE SEQUENCE [LARGE SCALE GENOMIC DNA]</scope>
    <source>
        <strain evidence="3 4">JCM 16082</strain>
    </source>
</reference>
<evidence type="ECO:0000259" key="2">
    <source>
        <dbReference type="Pfam" id="PF00892"/>
    </source>
</evidence>
<feature type="transmembrane region" description="Helical" evidence="1">
    <location>
        <begin position="176"/>
        <end position="197"/>
    </location>
</feature>
<comment type="caution">
    <text evidence="3">The sequence shown here is derived from an EMBL/GenBank/DDBJ whole genome shotgun (WGS) entry which is preliminary data.</text>
</comment>
<protein>
    <submittedName>
        <fullName evidence="3">DMT family transporter</fullName>
    </submittedName>
</protein>
<name>A0ABN1MFU5_9FLAO</name>
<evidence type="ECO:0000313" key="4">
    <source>
        <dbReference type="Proteomes" id="UP001500507"/>
    </source>
</evidence>
<proteinExistence type="predicted"/>
<feature type="transmembrane region" description="Helical" evidence="1">
    <location>
        <begin position="103"/>
        <end position="123"/>
    </location>
</feature>
<keyword evidence="1" id="KW-0472">Membrane</keyword>
<feature type="transmembrane region" description="Helical" evidence="1">
    <location>
        <begin position="204"/>
        <end position="223"/>
    </location>
</feature>
<evidence type="ECO:0000256" key="1">
    <source>
        <dbReference type="SAM" id="Phobius"/>
    </source>
</evidence>
<accession>A0ABN1MFU5</accession>
<sequence>MLLASFFILGWIVFKRKQLKISPQNIKVLAVAGIVIAVHWLTFFGAIKASNVSITLALMSTGAFFTSILEPIFYKRKLIWYELVFGTIVIIGLYIIFKVETEYLLGIGLALCSAFLSAIFTLINGKMVSKADSAVISFYELGFGVVGISLYLLIMTFVAEGSGFTADFFVLSSMDWVYIGVLASVCTAYAFIASVMVMRHLSPYTIMLTINLEPVYGIILAYFIFGNKEKMSTEFYLGAVVIVSTVILNGILKNRKKLQQSAH</sequence>